<proteinExistence type="predicted"/>
<evidence type="ECO:0000259" key="1">
    <source>
        <dbReference type="PROSITE" id="PS50943"/>
    </source>
</evidence>
<protein>
    <submittedName>
        <fullName evidence="2">Transcriptional regulator with XRE-family HTH domain</fullName>
    </submittedName>
</protein>
<reference evidence="2 3" key="1">
    <citation type="submission" date="2021-03" db="EMBL/GenBank/DDBJ databases">
        <title>Sequencing the genomes of 1000 actinobacteria strains.</title>
        <authorList>
            <person name="Klenk H.-P."/>
        </authorList>
    </citation>
    <scope>NUCLEOTIDE SEQUENCE [LARGE SCALE GENOMIC DNA]</scope>
    <source>
        <strain evidence="2 3">DSM 44580</strain>
    </source>
</reference>
<gene>
    <name evidence="2" type="ORF">JOF53_006511</name>
</gene>
<keyword evidence="3" id="KW-1185">Reference proteome</keyword>
<sequence length="149" mass="16965">MAAGQLGSLAAKLNHLFAVVRNEANGREYSNDFVARELTEAGTPISSSYLWQLRSNKKRNPGFDHIQAIARWFGVPLDYFTDDRVTAEFNEKFEARRSQQREELKKITEDSEIRLIASRAAELSPEGREQIAKLTLMIHNLERGNRGES</sequence>
<dbReference type="EMBL" id="JAGIOO010000001">
    <property type="protein sequence ID" value="MBP2477639.1"/>
    <property type="molecule type" value="Genomic_DNA"/>
</dbReference>
<dbReference type="RefSeq" id="WP_143343115.1">
    <property type="nucleotide sequence ID" value="NZ_JAGIOO010000001.1"/>
</dbReference>
<dbReference type="Gene3D" id="1.10.260.40">
    <property type="entry name" value="lambda repressor-like DNA-binding domains"/>
    <property type="match status" value="1"/>
</dbReference>
<dbReference type="SUPFAM" id="SSF47413">
    <property type="entry name" value="lambda repressor-like DNA-binding domains"/>
    <property type="match status" value="1"/>
</dbReference>
<dbReference type="InterPro" id="IPR001387">
    <property type="entry name" value="Cro/C1-type_HTH"/>
</dbReference>
<dbReference type="PROSITE" id="PS50943">
    <property type="entry name" value="HTH_CROC1"/>
    <property type="match status" value="1"/>
</dbReference>
<organism evidence="2 3">
    <name type="scientific">Crossiella equi</name>
    <dbReference type="NCBI Taxonomy" id="130796"/>
    <lineage>
        <taxon>Bacteria</taxon>
        <taxon>Bacillati</taxon>
        <taxon>Actinomycetota</taxon>
        <taxon>Actinomycetes</taxon>
        <taxon>Pseudonocardiales</taxon>
        <taxon>Pseudonocardiaceae</taxon>
        <taxon>Crossiella</taxon>
    </lineage>
</organism>
<evidence type="ECO:0000313" key="3">
    <source>
        <dbReference type="Proteomes" id="UP001519363"/>
    </source>
</evidence>
<dbReference type="Proteomes" id="UP001519363">
    <property type="component" value="Unassembled WGS sequence"/>
</dbReference>
<feature type="domain" description="HTH cro/C1-type" evidence="1">
    <location>
        <begin position="45"/>
        <end position="80"/>
    </location>
</feature>
<evidence type="ECO:0000313" key="2">
    <source>
        <dbReference type="EMBL" id="MBP2477639.1"/>
    </source>
</evidence>
<accession>A0ABS5AN75</accession>
<comment type="caution">
    <text evidence="2">The sequence shown here is derived from an EMBL/GenBank/DDBJ whole genome shotgun (WGS) entry which is preliminary data.</text>
</comment>
<dbReference type="InterPro" id="IPR010982">
    <property type="entry name" value="Lambda_DNA-bd_dom_sf"/>
</dbReference>
<name>A0ABS5AN75_9PSEU</name>